<dbReference type="Proteomes" id="UP000589036">
    <property type="component" value="Unassembled WGS sequence"/>
</dbReference>
<dbReference type="RefSeq" id="WP_179645061.1">
    <property type="nucleotide sequence ID" value="NZ_JACCCC010000001.1"/>
</dbReference>
<accession>A0A852TZY1</accession>
<proteinExistence type="predicted"/>
<protein>
    <recommendedName>
        <fullName evidence="5">DUF3558 domain-containing protein</fullName>
    </recommendedName>
</protein>
<keyword evidence="2" id="KW-0732">Signal</keyword>
<sequence length="241" mass="24988">MKTTIATKFAISGAALLLTVSAAGCTEEPEPVDAAEPSPSSPEPQRSEEVDGRPVPTPSVSPEDIEPVDPLPLPESCEAAGLKAHLDEFTDQMAEPDFEEVRTDMRLECSWAGFSRSDWSEVVMVTYAPGESLVDHLGHIPASAASNPDFFITPEVEELGGIAEWRAGQVFSGVALHVPGMQVSITANADVVGDDELLAVATATAGDLLAEEAGDDSEVGGDPGADEDGSEDGAGGEEPAD</sequence>
<dbReference type="AlphaFoldDB" id="A0A852TZY1"/>
<gene>
    <name evidence="3" type="ORF">HDA32_004511</name>
</gene>
<feature type="region of interest" description="Disordered" evidence="1">
    <location>
        <begin position="26"/>
        <end position="74"/>
    </location>
</feature>
<reference evidence="3 4" key="1">
    <citation type="submission" date="2020-07" db="EMBL/GenBank/DDBJ databases">
        <title>Sequencing the genomes of 1000 actinobacteria strains.</title>
        <authorList>
            <person name="Klenk H.-P."/>
        </authorList>
    </citation>
    <scope>NUCLEOTIDE SEQUENCE [LARGE SCALE GENOMIC DNA]</scope>
    <source>
        <strain evidence="3 4">CXB654</strain>
    </source>
</reference>
<dbReference type="PROSITE" id="PS51257">
    <property type="entry name" value="PROKAR_LIPOPROTEIN"/>
    <property type="match status" value="1"/>
</dbReference>
<feature type="chain" id="PRO_5039020846" description="DUF3558 domain-containing protein" evidence="2">
    <location>
        <begin position="23"/>
        <end position="241"/>
    </location>
</feature>
<feature type="signal peptide" evidence="2">
    <location>
        <begin position="1"/>
        <end position="22"/>
    </location>
</feature>
<dbReference type="EMBL" id="JACCCC010000001">
    <property type="protein sequence ID" value="NYE49391.1"/>
    <property type="molecule type" value="Genomic_DNA"/>
</dbReference>
<evidence type="ECO:0000313" key="3">
    <source>
        <dbReference type="EMBL" id="NYE49391.1"/>
    </source>
</evidence>
<feature type="region of interest" description="Disordered" evidence="1">
    <location>
        <begin position="209"/>
        <end position="241"/>
    </location>
</feature>
<evidence type="ECO:0008006" key="5">
    <source>
        <dbReference type="Google" id="ProtNLM"/>
    </source>
</evidence>
<name>A0A852TZY1_9ACTN</name>
<evidence type="ECO:0000256" key="1">
    <source>
        <dbReference type="SAM" id="MobiDB-lite"/>
    </source>
</evidence>
<comment type="caution">
    <text evidence="3">The sequence shown here is derived from an EMBL/GenBank/DDBJ whole genome shotgun (WGS) entry which is preliminary data.</text>
</comment>
<evidence type="ECO:0000313" key="4">
    <source>
        <dbReference type="Proteomes" id="UP000589036"/>
    </source>
</evidence>
<evidence type="ECO:0000256" key="2">
    <source>
        <dbReference type="SAM" id="SignalP"/>
    </source>
</evidence>
<organism evidence="3 4">
    <name type="scientific">Spinactinospora alkalitolerans</name>
    <dbReference type="NCBI Taxonomy" id="687207"/>
    <lineage>
        <taxon>Bacteria</taxon>
        <taxon>Bacillati</taxon>
        <taxon>Actinomycetota</taxon>
        <taxon>Actinomycetes</taxon>
        <taxon>Streptosporangiales</taxon>
        <taxon>Nocardiopsidaceae</taxon>
        <taxon>Spinactinospora</taxon>
    </lineage>
</organism>
<keyword evidence="4" id="KW-1185">Reference proteome</keyword>